<name>A0A4R4E090_9BACL</name>
<organism evidence="2 3">
    <name type="scientific">Paenibacillus albiflavus</name>
    <dbReference type="NCBI Taxonomy" id="2545760"/>
    <lineage>
        <taxon>Bacteria</taxon>
        <taxon>Bacillati</taxon>
        <taxon>Bacillota</taxon>
        <taxon>Bacilli</taxon>
        <taxon>Bacillales</taxon>
        <taxon>Paenibacillaceae</taxon>
        <taxon>Paenibacillus</taxon>
    </lineage>
</organism>
<proteinExistence type="predicted"/>
<comment type="caution">
    <text evidence="2">The sequence shown here is derived from an EMBL/GenBank/DDBJ whole genome shotgun (WGS) entry which is preliminary data.</text>
</comment>
<dbReference type="GO" id="GO:0016787">
    <property type="term" value="F:hydrolase activity"/>
    <property type="evidence" value="ECO:0007669"/>
    <property type="project" value="UniProtKB-KW"/>
</dbReference>
<evidence type="ECO:0000313" key="3">
    <source>
        <dbReference type="Proteomes" id="UP000295418"/>
    </source>
</evidence>
<dbReference type="Pfam" id="PF00144">
    <property type="entry name" value="Beta-lactamase"/>
    <property type="match status" value="1"/>
</dbReference>
<dbReference type="PANTHER" id="PTHR43283:SF7">
    <property type="entry name" value="BETA-LACTAMASE-RELATED DOMAIN-CONTAINING PROTEIN"/>
    <property type="match status" value="1"/>
</dbReference>
<dbReference type="PANTHER" id="PTHR43283">
    <property type="entry name" value="BETA-LACTAMASE-RELATED"/>
    <property type="match status" value="1"/>
</dbReference>
<dbReference type="SUPFAM" id="SSF56601">
    <property type="entry name" value="beta-lactamase/transpeptidase-like"/>
    <property type="match status" value="1"/>
</dbReference>
<evidence type="ECO:0000259" key="1">
    <source>
        <dbReference type="Pfam" id="PF00144"/>
    </source>
</evidence>
<keyword evidence="3" id="KW-1185">Reference proteome</keyword>
<protein>
    <submittedName>
        <fullName evidence="2">Class C beta-lactamase-related serine hydrolase</fullName>
    </submittedName>
</protein>
<dbReference type="InterPro" id="IPR050789">
    <property type="entry name" value="Diverse_Enzym_Activities"/>
</dbReference>
<dbReference type="EMBL" id="SKFG01000060">
    <property type="protein sequence ID" value="TCZ68606.1"/>
    <property type="molecule type" value="Genomic_DNA"/>
</dbReference>
<feature type="domain" description="Beta-lactamase-related" evidence="1">
    <location>
        <begin position="39"/>
        <end position="297"/>
    </location>
</feature>
<dbReference type="Proteomes" id="UP000295418">
    <property type="component" value="Unassembled WGS sequence"/>
</dbReference>
<keyword evidence="2" id="KW-0378">Hydrolase</keyword>
<dbReference type="AlphaFoldDB" id="A0A4R4E090"/>
<dbReference type="InterPro" id="IPR012338">
    <property type="entry name" value="Beta-lactam/transpept-like"/>
</dbReference>
<dbReference type="InterPro" id="IPR001466">
    <property type="entry name" value="Beta-lactam-related"/>
</dbReference>
<gene>
    <name evidence="2" type="ORF">E0485_24250</name>
</gene>
<evidence type="ECO:0000313" key="2">
    <source>
        <dbReference type="EMBL" id="TCZ68606.1"/>
    </source>
</evidence>
<dbReference type="RefSeq" id="WP_132420604.1">
    <property type="nucleotide sequence ID" value="NZ_SKFG01000060.1"/>
</dbReference>
<reference evidence="2 3" key="1">
    <citation type="submission" date="2019-03" db="EMBL/GenBank/DDBJ databases">
        <authorList>
            <person name="Kim M.K.M."/>
        </authorList>
    </citation>
    <scope>NUCLEOTIDE SEQUENCE [LARGE SCALE GENOMIC DNA]</scope>
    <source>
        <strain evidence="2 3">18JY21-1</strain>
    </source>
</reference>
<sequence>MHQTNRLPRLVPEQLGIRSSAIAAWVEGVERSGQELHSFMLLRKGAVAAEGWWAPYEPEQAHMAFSLSKSFTSTAVGMAIEEGLLALDDRVLSFFSEKIDEAVEQRYSTLTVRHLLTMSSGHGEDPKKIMLAAEDGDWVQAFLHTEPIVEPGVRFLYSSGVSYMLSAIMQTVTGQTLLDYLEPRLFQPLGIERPYWESCPMGRNAGGWGLRLKTEDIAKFGQLYLQRGRWKGVQLVPEAWVAEATAKQISNENGGPPDWSEGYGYQFWRCRHGAYRGDGAFGQYCIVLPEQEVVLAATGGLTDMQVIVDLVWEHLLPTLQKGTTDETIDLQLVEKERNRWSKLALPLPLAAGSSLPVEAKLAALYKFEDNPLGWTEFSLTPILSDASISAIVCWKDMLGEHHIHCGSEGWIRGMASLQGEIRPIAAFGLWRENDTYEMTLYRTDAPYKDTFKFYFSGDRVIVDIERNIDFGPGPYTIRMNGYAVNC</sequence>
<dbReference type="OrthoDB" id="9773047at2"/>
<accession>A0A4R4E090</accession>
<dbReference type="Gene3D" id="3.40.710.10">
    <property type="entry name" value="DD-peptidase/beta-lactamase superfamily"/>
    <property type="match status" value="1"/>
</dbReference>